<sequence length="139" mass="13413">MWCAQLAAGAVVTGAACVVATVGGLVVARAGDGFAALVAALVVVVLVAGAVVEADAVSSSAVFVDALGATVDIAAVFLSLPPPLAAMTAMSTAKNATAKMASVFPQPLLGPAGCGCDCCQPCPHWPGVCAMFPPNGSLG</sequence>
<keyword evidence="1" id="KW-1133">Transmembrane helix</keyword>
<evidence type="ECO:0000313" key="2">
    <source>
        <dbReference type="EMBL" id="TKA10765.1"/>
    </source>
</evidence>
<feature type="transmembrane region" description="Helical" evidence="1">
    <location>
        <begin position="34"/>
        <end position="52"/>
    </location>
</feature>
<keyword evidence="3" id="KW-1185">Reference proteome</keyword>
<keyword evidence="1" id="KW-0472">Membrane</keyword>
<feature type="transmembrane region" description="Helical" evidence="1">
    <location>
        <begin position="58"/>
        <end position="80"/>
    </location>
</feature>
<evidence type="ECO:0000256" key="1">
    <source>
        <dbReference type="SAM" id="Phobius"/>
    </source>
</evidence>
<dbReference type="AlphaFoldDB" id="A0A4U0T8J3"/>
<reference evidence="2 3" key="1">
    <citation type="submission" date="2019-04" db="EMBL/GenBank/DDBJ databases">
        <title>Streptomyces oryziradicis sp. nov., a novel actinomycete isolated from rhizosphere soil of rice (Oryza sativa L.).</title>
        <authorList>
            <person name="Li C."/>
        </authorList>
    </citation>
    <scope>NUCLEOTIDE SEQUENCE [LARGE SCALE GENOMIC DNA]</scope>
    <source>
        <strain evidence="2 3">NEAU-C40</strain>
    </source>
</reference>
<organism evidence="2 3">
    <name type="scientific">Actinacidiphila oryziradicis</name>
    <dbReference type="NCBI Taxonomy" id="2571141"/>
    <lineage>
        <taxon>Bacteria</taxon>
        <taxon>Bacillati</taxon>
        <taxon>Actinomycetota</taxon>
        <taxon>Actinomycetes</taxon>
        <taxon>Kitasatosporales</taxon>
        <taxon>Streptomycetaceae</taxon>
        <taxon>Actinacidiphila</taxon>
    </lineage>
</organism>
<dbReference type="EMBL" id="SUMC01000012">
    <property type="protein sequence ID" value="TKA10765.1"/>
    <property type="molecule type" value="Genomic_DNA"/>
</dbReference>
<gene>
    <name evidence="2" type="ORF">FCI23_15850</name>
</gene>
<name>A0A4U0T8J3_9ACTN</name>
<keyword evidence="1" id="KW-0812">Transmembrane</keyword>
<accession>A0A4U0T8J3</accession>
<dbReference type="RefSeq" id="WP_136724527.1">
    <property type="nucleotide sequence ID" value="NZ_SUMC01000012.1"/>
</dbReference>
<dbReference type="Proteomes" id="UP000305778">
    <property type="component" value="Unassembled WGS sequence"/>
</dbReference>
<evidence type="ECO:0000313" key="3">
    <source>
        <dbReference type="Proteomes" id="UP000305778"/>
    </source>
</evidence>
<protein>
    <submittedName>
        <fullName evidence="2">Uncharacterized protein</fullName>
    </submittedName>
</protein>
<feature type="transmembrane region" description="Helical" evidence="1">
    <location>
        <begin position="6"/>
        <end position="27"/>
    </location>
</feature>
<proteinExistence type="predicted"/>
<comment type="caution">
    <text evidence="2">The sequence shown here is derived from an EMBL/GenBank/DDBJ whole genome shotgun (WGS) entry which is preliminary data.</text>
</comment>